<dbReference type="InterPro" id="IPR011356">
    <property type="entry name" value="Leucine_aapep/pepB"/>
</dbReference>
<dbReference type="GO" id="GO:0005737">
    <property type="term" value="C:cytoplasm"/>
    <property type="evidence" value="ECO:0007669"/>
    <property type="project" value="InterPro"/>
</dbReference>
<dbReference type="InterPro" id="IPR008283">
    <property type="entry name" value="Peptidase_M17_N"/>
</dbReference>
<accession>A0A518BF29</accession>
<dbReference type="Proteomes" id="UP000316921">
    <property type="component" value="Chromosome"/>
</dbReference>
<dbReference type="PRINTS" id="PR00481">
    <property type="entry name" value="LAMNOPPTDASE"/>
</dbReference>
<dbReference type="Gene3D" id="3.40.220.10">
    <property type="entry name" value="Leucine Aminopeptidase, subunit E, domain 1"/>
    <property type="match status" value="1"/>
</dbReference>
<dbReference type="GO" id="GO:0030145">
    <property type="term" value="F:manganese ion binding"/>
    <property type="evidence" value="ECO:0007669"/>
    <property type="project" value="InterPro"/>
</dbReference>
<dbReference type="Pfam" id="PF00883">
    <property type="entry name" value="Peptidase_M17"/>
    <property type="match status" value="1"/>
</dbReference>
<dbReference type="EC" id="3.4.11.1" evidence="7"/>
<dbReference type="KEGG" id="pbap:Pla133_06490"/>
<evidence type="ECO:0000259" key="6">
    <source>
        <dbReference type="PROSITE" id="PS00631"/>
    </source>
</evidence>
<dbReference type="SUPFAM" id="SSF53187">
    <property type="entry name" value="Zn-dependent exopeptidases"/>
    <property type="match status" value="1"/>
</dbReference>
<keyword evidence="3" id="KW-0645">Protease</keyword>
<sequence>MTDRISHTVRVSAAPAGRILVLPLARSQWTGLLENGHGLLNGGDHAILRGLSELTRFKAQRGTQLSAPISDGRLVIVVGLGDETRSVALREAAASAHGFLPEGGGVEWSLVVPAADREGSSAADLILAAAEGLLLGPYRFTASTKNGVEHPGPCNLVTDRPEAGAALAQAVAHAEGMVLTRDLVNTPAADLGPGEISAAACEVAHCYGMRTTVYTGGELLEQGFNLTHHVGKAADRPSTVTIVENGPVGATPLLGIIGKGVAFDTGGLDLKTGGSMQLMRKDMGGAGTVIGALETIGRLGCELPFVAILPSAENAIGPGAMRPGDVLRAADGTSVEIGNTDAEGRLLLADGLIAARKLGAPRLLDVATLTGAARVALGPDVPALFGTDEALVADLLERSRRHDEDLWRMPLVDAYEAWIDTPFADVNNSGSDRRGGAITAALFLKRFAKDTPWAHIDLYAWEDRGKPGTPRGGNGMAVRTVAQMVLGLDRL</sequence>
<reference evidence="7 8" key="1">
    <citation type="submission" date="2019-02" db="EMBL/GenBank/DDBJ databases">
        <title>Deep-cultivation of Planctomycetes and their phenomic and genomic characterization uncovers novel biology.</title>
        <authorList>
            <person name="Wiegand S."/>
            <person name="Jogler M."/>
            <person name="Boedeker C."/>
            <person name="Pinto D."/>
            <person name="Vollmers J."/>
            <person name="Rivas-Marin E."/>
            <person name="Kohn T."/>
            <person name="Peeters S.H."/>
            <person name="Heuer A."/>
            <person name="Rast P."/>
            <person name="Oberbeckmann S."/>
            <person name="Bunk B."/>
            <person name="Jeske O."/>
            <person name="Meyerdierks A."/>
            <person name="Storesund J.E."/>
            <person name="Kallscheuer N."/>
            <person name="Luecker S."/>
            <person name="Lage O.M."/>
            <person name="Pohl T."/>
            <person name="Merkel B.J."/>
            <person name="Hornburger P."/>
            <person name="Mueller R.-W."/>
            <person name="Bruemmer F."/>
            <person name="Labrenz M."/>
            <person name="Spormann A.M."/>
            <person name="Op den Camp H."/>
            <person name="Overmann J."/>
            <person name="Amann R."/>
            <person name="Jetten M.S.M."/>
            <person name="Mascher T."/>
            <person name="Medema M.H."/>
            <person name="Devos D.P."/>
            <person name="Kaster A.-K."/>
            <person name="Ovreas L."/>
            <person name="Rohde M."/>
            <person name="Galperin M.Y."/>
            <person name="Jogler C."/>
        </authorList>
    </citation>
    <scope>NUCLEOTIDE SEQUENCE [LARGE SCALE GENOMIC DNA]</scope>
    <source>
        <strain evidence="7 8">Pla133</strain>
    </source>
</reference>
<dbReference type="PROSITE" id="PS00631">
    <property type="entry name" value="CYTOSOL_AP"/>
    <property type="match status" value="1"/>
</dbReference>
<dbReference type="RefSeq" id="WP_145062345.1">
    <property type="nucleotide sequence ID" value="NZ_CP036287.1"/>
</dbReference>
<comment type="similarity">
    <text evidence="1">Belongs to the peptidase M17 family.</text>
</comment>
<keyword evidence="5" id="KW-0464">Manganese</keyword>
<evidence type="ECO:0000256" key="2">
    <source>
        <dbReference type="ARBA" id="ARBA00022438"/>
    </source>
</evidence>
<name>A0A518BF29_9BACT</name>
<protein>
    <submittedName>
        <fullName evidence="7">Cytosol aminopeptidase</fullName>
        <ecNumber evidence="7">3.4.11.1</ecNumber>
    </submittedName>
</protein>
<evidence type="ECO:0000256" key="3">
    <source>
        <dbReference type="ARBA" id="ARBA00022670"/>
    </source>
</evidence>
<dbReference type="InterPro" id="IPR043472">
    <property type="entry name" value="Macro_dom-like"/>
</dbReference>
<dbReference type="InterPro" id="IPR000819">
    <property type="entry name" value="Peptidase_M17_C"/>
</dbReference>
<evidence type="ECO:0000313" key="7">
    <source>
        <dbReference type="EMBL" id="QDU65584.1"/>
    </source>
</evidence>
<proteinExistence type="inferred from homology"/>
<keyword evidence="4 7" id="KW-0378">Hydrolase</keyword>
<evidence type="ECO:0000256" key="4">
    <source>
        <dbReference type="ARBA" id="ARBA00022801"/>
    </source>
</evidence>
<dbReference type="CDD" id="cd00433">
    <property type="entry name" value="Peptidase_M17"/>
    <property type="match status" value="1"/>
</dbReference>
<evidence type="ECO:0000256" key="5">
    <source>
        <dbReference type="ARBA" id="ARBA00023211"/>
    </source>
</evidence>
<dbReference type="Gene3D" id="3.40.630.10">
    <property type="entry name" value="Zn peptidases"/>
    <property type="match status" value="1"/>
</dbReference>
<feature type="domain" description="Cytosol aminopeptidase" evidence="6">
    <location>
        <begin position="339"/>
        <end position="346"/>
    </location>
</feature>
<dbReference type="SUPFAM" id="SSF52949">
    <property type="entry name" value="Macro domain-like"/>
    <property type="match status" value="1"/>
</dbReference>
<dbReference type="EMBL" id="CP036287">
    <property type="protein sequence ID" value="QDU65584.1"/>
    <property type="molecule type" value="Genomic_DNA"/>
</dbReference>
<evidence type="ECO:0000313" key="8">
    <source>
        <dbReference type="Proteomes" id="UP000316921"/>
    </source>
</evidence>
<evidence type="ECO:0000256" key="1">
    <source>
        <dbReference type="ARBA" id="ARBA00009528"/>
    </source>
</evidence>
<dbReference type="GO" id="GO:0070006">
    <property type="term" value="F:metalloaminopeptidase activity"/>
    <property type="evidence" value="ECO:0007669"/>
    <property type="project" value="InterPro"/>
</dbReference>
<dbReference type="PANTHER" id="PTHR11963:SF20">
    <property type="entry name" value="PEPTIDASE B"/>
    <property type="match status" value="1"/>
</dbReference>
<dbReference type="Pfam" id="PF02789">
    <property type="entry name" value="Peptidase_M17_N"/>
    <property type="match status" value="1"/>
</dbReference>
<organism evidence="7 8">
    <name type="scientific">Engelhardtia mirabilis</name>
    <dbReference type="NCBI Taxonomy" id="2528011"/>
    <lineage>
        <taxon>Bacteria</taxon>
        <taxon>Pseudomonadati</taxon>
        <taxon>Planctomycetota</taxon>
        <taxon>Planctomycetia</taxon>
        <taxon>Planctomycetia incertae sedis</taxon>
        <taxon>Engelhardtia</taxon>
    </lineage>
</organism>
<keyword evidence="2 7" id="KW-0031">Aminopeptidase</keyword>
<dbReference type="PANTHER" id="PTHR11963">
    <property type="entry name" value="LEUCINE AMINOPEPTIDASE-RELATED"/>
    <property type="match status" value="1"/>
</dbReference>
<gene>
    <name evidence="7" type="primary">pepA_1</name>
    <name evidence="7" type="ORF">Pla133_06490</name>
</gene>
<keyword evidence="8" id="KW-1185">Reference proteome</keyword>
<dbReference type="AlphaFoldDB" id="A0A518BF29"/>
<dbReference type="GO" id="GO:0006508">
    <property type="term" value="P:proteolysis"/>
    <property type="evidence" value="ECO:0007669"/>
    <property type="project" value="UniProtKB-KW"/>
</dbReference>